<sequence length="117" mass="13054">MGYDRIGAIDADLTQYLLAQLAQIPQVRVIGGSSPKNRAGIVTFTLDGVHAHDVAHILDSKGICVRAGHHCAQPLARYCNTTATTRVSFWFYNTREDCDRLVRELKRIRRLMGLGTE</sequence>
<protein>
    <submittedName>
        <fullName evidence="3">Cysteine desulfurase SufS</fullName>
        <ecNumber evidence="3">2.8.1.7</ecNumber>
    </submittedName>
</protein>
<dbReference type="PANTHER" id="PTHR43586">
    <property type="entry name" value="CYSTEINE DESULFURASE"/>
    <property type="match status" value="1"/>
</dbReference>
<evidence type="ECO:0000256" key="1">
    <source>
        <dbReference type="ARBA" id="ARBA00022898"/>
    </source>
</evidence>
<dbReference type="EMBL" id="VSSQ01143270">
    <property type="protein sequence ID" value="MPN63600.1"/>
    <property type="molecule type" value="Genomic_DNA"/>
</dbReference>
<dbReference type="InterPro" id="IPR015424">
    <property type="entry name" value="PyrdxlP-dep_Trfase"/>
</dbReference>
<dbReference type="SUPFAM" id="SSF53383">
    <property type="entry name" value="PLP-dependent transferases"/>
    <property type="match status" value="1"/>
</dbReference>
<dbReference type="Pfam" id="PF00266">
    <property type="entry name" value="Aminotran_5"/>
    <property type="match status" value="1"/>
</dbReference>
<feature type="domain" description="Aminotransferase class V" evidence="2">
    <location>
        <begin position="2"/>
        <end position="101"/>
    </location>
</feature>
<dbReference type="InterPro" id="IPR015422">
    <property type="entry name" value="PyrdxlP-dep_Trfase_small"/>
</dbReference>
<organism evidence="3">
    <name type="scientific">bioreactor metagenome</name>
    <dbReference type="NCBI Taxonomy" id="1076179"/>
    <lineage>
        <taxon>unclassified sequences</taxon>
        <taxon>metagenomes</taxon>
        <taxon>ecological metagenomes</taxon>
    </lineage>
</organism>
<dbReference type="GO" id="GO:0031071">
    <property type="term" value="F:cysteine desulfurase activity"/>
    <property type="evidence" value="ECO:0007669"/>
    <property type="project" value="UniProtKB-EC"/>
</dbReference>
<accession>A0A645JKG1</accession>
<dbReference type="InterPro" id="IPR000192">
    <property type="entry name" value="Aminotrans_V_dom"/>
</dbReference>
<dbReference type="Gene3D" id="3.90.1150.10">
    <property type="entry name" value="Aspartate Aminotransferase, domain 1"/>
    <property type="match status" value="1"/>
</dbReference>
<dbReference type="AlphaFoldDB" id="A0A645JKG1"/>
<evidence type="ECO:0000313" key="3">
    <source>
        <dbReference type="EMBL" id="MPN63600.1"/>
    </source>
</evidence>
<keyword evidence="1" id="KW-0663">Pyridoxal phosphate</keyword>
<name>A0A645JKG1_9ZZZZ</name>
<dbReference type="PANTHER" id="PTHR43586:SF8">
    <property type="entry name" value="CYSTEINE DESULFURASE 1, CHLOROPLASTIC"/>
    <property type="match status" value="1"/>
</dbReference>
<proteinExistence type="predicted"/>
<evidence type="ECO:0000259" key="2">
    <source>
        <dbReference type="Pfam" id="PF00266"/>
    </source>
</evidence>
<dbReference type="EC" id="2.8.1.7" evidence="3"/>
<keyword evidence="3" id="KW-0808">Transferase</keyword>
<comment type="caution">
    <text evidence="3">The sequence shown here is derived from an EMBL/GenBank/DDBJ whole genome shotgun (WGS) entry which is preliminary data.</text>
</comment>
<reference evidence="3" key="1">
    <citation type="submission" date="2019-08" db="EMBL/GenBank/DDBJ databases">
        <authorList>
            <person name="Kucharzyk K."/>
            <person name="Murdoch R.W."/>
            <person name="Higgins S."/>
            <person name="Loffler F."/>
        </authorList>
    </citation>
    <scope>NUCLEOTIDE SEQUENCE</scope>
</reference>
<gene>
    <name evidence="3" type="primary">sufS_56</name>
    <name evidence="3" type="ORF">SDC9_211364</name>
</gene>